<feature type="region of interest" description="Disordered" evidence="1">
    <location>
        <begin position="311"/>
        <end position="345"/>
    </location>
</feature>
<sequence>MHLPRLLALPPTILFLLCAAPAASEKQWPHNLPRHMKYFPEDEEHVKRSLRIQEKLQRERPIGVKKMSADEGEMFFLDNWIFASDLEKNAENTRRSAYEEENVYANGSLQAFSPLRPHSEKSLFNAIGRFALPRALFGRGFECPTGTEDCSDIGAPDSCCAIGSACINIRDTGFGSVGCCPQGQTCAGTISCDTDNGYTSCPDSPNGGCCLPGYSCLDVGCVVAGTSTITVQPSTSAQPSPSSTTVVVPTSNPPSSSSPSPTPTSTLTSSASETYTCDIGWHSCPASLGGGCCQNGLECASGALCIDTASSSAGSTDSTGSTMTPSAPVRPTSESLPPSNAPTTSGTSVSVCPTGFYVCSAYYPSGCCRVGRDCQTTGSCIPISTITIVDSNGVTVVAPTGASFATTAQPSGTCATGWFSCASSLGGLCCPNGFTCGEQCSTSVAGGTQVVDKMAPGTATIISSLSIWALMSGAAAIGIAMIIL</sequence>
<reference evidence="5" key="1">
    <citation type="journal article" date="2020" name="Stud. Mycol.">
        <title>101 Dothideomycetes genomes: A test case for predicting lifestyles and emergence of pathogens.</title>
        <authorList>
            <person name="Haridas S."/>
            <person name="Albert R."/>
            <person name="Binder M."/>
            <person name="Bloem J."/>
            <person name="LaButti K."/>
            <person name="Salamov A."/>
            <person name="Andreopoulos B."/>
            <person name="Baker S."/>
            <person name="Barry K."/>
            <person name="Bills G."/>
            <person name="Bluhm B."/>
            <person name="Cannon C."/>
            <person name="Castanera R."/>
            <person name="Culley D."/>
            <person name="Daum C."/>
            <person name="Ezra D."/>
            <person name="Gonzalez J."/>
            <person name="Henrissat B."/>
            <person name="Kuo A."/>
            <person name="Liang C."/>
            <person name="Lipzen A."/>
            <person name="Lutzoni F."/>
            <person name="Magnuson J."/>
            <person name="Mondo S."/>
            <person name="Nolan M."/>
            <person name="Ohm R."/>
            <person name="Pangilinan J."/>
            <person name="Park H.-J."/>
            <person name="Ramirez L."/>
            <person name="Alfaro M."/>
            <person name="Sun H."/>
            <person name="Tritt A."/>
            <person name="Yoshinaga Y."/>
            <person name="Zwiers L.-H."/>
            <person name="Turgeon B."/>
            <person name="Goodwin S."/>
            <person name="Spatafora J."/>
            <person name="Crous P."/>
            <person name="Grigoriev I."/>
        </authorList>
    </citation>
    <scope>NUCLEOTIDE SEQUENCE [LARGE SCALE GENOMIC DNA]</scope>
    <source>
        <strain evidence="5">CBS 304.66</strain>
    </source>
</reference>
<keyword evidence="2" id="KW-0472">Membrane</keyword>
<comment type="caution">
    <text evidence="4">The sequence shown here is derived from an EMBL/GenBank/DDBJ whole genome shotgun (WGS) entry which is preliminary data.</text>
</comment>
<keyword evidence="3" id="KW-0732">Signal</keyword>
<dbReference type="Proteomes" id="UP000800093">
    <property type="component" value="Unassembled WGS sequence"/>
</dbReference>
<keyword evidence="5" id="KW-1185">Reference proteome</keyword>
<evidence type="ECO:0000313" key="4">
    <source>
        <dbReference type="EMBL" id="KAF2262277.1"/>
    </source>
</evidence>
<keyword evidence="2" id="KW-0812">Transmembrane</keyword>
<protein>
    <recommendedName>
        <fullName evidence="6">GPI anchored protein</fullName>
    </recommendedName>
</protein>
<feature type="region of interest" description="Disordered" evidence="1">
    <location>
        <begin position="232"/>
        <end position="267"/>
    </location>
</feature>
<accession>A0A9P4K6P3</accession>
<dbReference type="PANTHER" id="PTHR39599:SF2">
    <property type="entry name" value="ANCHORED PROTEIN, PUTATIVE (AFU_ORTHOLOGUE AFUA_1G09650)-RELATED"/>
    <property type="match status" value="1"/>
</dbReference>
<evidence type="ECO:0000256" key="1">
    <source>
        <dbReference type="SAM" id="MobiDB-lite"/>
    </source>
</evidence>
<evidence type="ECO:0000256" key="3">
    <source>
        <dbReference type="SAM" id="SignalP"/>
    </source>
</evidence>
<keyword evidence="2" id="KW-1133">Transmembrane helix</keyword>
<feature type="signal peptide" evidence="3">
    <location>
        <begin position="1"/>
        <end position="24"/>
    </location>
</feature>
<gene>
    <name evidence="4" type="ORF">CC78DRAFT_582761</name>
</gene>
<evidence type="ECO:0000256" key="2">
    <source>
        <dbReference type="SAM" id="Phobius"/>
    </source>
</evidence>
<organism evidence="4 5">
    <name type="scientific">Lojkania enalia</name>
    <dbReference type="NCBI Taxonomy" id="147567"/>
    <lineage>
        <taxon>Eukaryota</taxon>
        <taxon>Fungi</taxon>
        <taxon>Dikarya</taxon>
        <taxon>Ascomycota</taxon>
        <taxon>Pezizomycotina</taxon>
        <taxon>Dothideomycetes</taxon>
        <taxon>Pleosporomycetidae</taxon>
        <taxon>Pleosporales</taxon>
        <taxon>Pleosporales incertae sedis</taxon>
        <taxon>Lojkania</taxon>
    </lineage>
</organism>
<evidence type="ECO:0000313" key="5">
    <source>
        <dbReference type="Proteomes" id="UP000800093"/>
    </source>
</evidence>
<dbReference type="OrthoDB" id="2426396at2759"/>
<feature type="compositionally biased region" description="Low complexity" evidence="1">
    <location>
        <begin position="311"/>
        <end position="322"/>
    </location>
</feature>
<proteinExistence type="predicted"/>
<evidence type="ECO:0008006" key="6">
    <source>
        <dbReference type="Google" id="ProtNLM"/>
    </source>
</evidence>
<name>A0A9P4K6P3_9PLEO</name>
<dbReference type="PANTHER" id="PTHR39599">
    <property type="entry name" value="GPI-ANCHORED PROTEIN (EUROFUNG)-RELATED-RELATED"/>
    <property type="match status" value="1"/>
</dbReference>
<dbReference type="AlphaFoldDB" id="A0A9P4K6P3"/>
<feature type="transmembrane region" description="Helical" evidence="2">
    <location>
        <begin position="461"/>
        <end position="483"/>
    </location>
</feature>
<dbReference type="EMBL" id="ML986642">
    <property type="protein sequence ID" value="KAF2262277.1"/>
    <property type="molecule type" value="Genomic_DNA"/>
</dbReference>
<feature type="chain" id="PRO_5040149444" description="GPI anchored protein" evidence="3">
    <location>
        <begin position="25"/>
        <end position="484"/>
    </location>
</feature>
<feature type="compositionally biased region" description="Polar residues" evidence="1">
    <location>
        <begin position="332"/>
        <end position="345"/>
    </location>
</feature>